<protein>
    <submittedName>
        <fullName evidence="1">Uncharacterized protein</fullName>
    </submittedName>
</protein>
<sequence length="100" mass="11065">MNRLSHRPSPFSASHLHIPQHCSLQPCVPACPLACLPAHWCFFSFFLRDPVANKTCSFVTLHACNHALVLSPAITPTILKLALWSCFAHFALCFSVAVHL</sequence>
<gene>
    <name evidence="1" type="ORF">CGLO1086_LOCUS459</name>
</gene>
<proteinExistence type="predicted"/>
<accession>A0A7S2JL52</accession>
<organism evidence="1">
    <name type="scientific">Cyanoptyche gloeocystis</name>
    <dbReference type="NCBI Taxonomy" id="77922"/>
    <lineage>
        <taxon>Eukaryota</taxon>
        <taxon>Glaucocystophyceae</taxon>
        <taxon>Glaucocystophyceae incertae sedis</taxon>
        <taxon>Cyanoptyche</taxon>
    </lineage>
</organism>
<dbReference type="AlphaFoldDB" id="A0A7S2JL52"/>
<reference evidence="1" key="1">
    <citation type="submission" date="2021-01" db="EMBL/GenBank/DDBJ databases">
        <authorList>
            <person name="Corre E."/>
            <person name="Pelletier E."/>
            <person name="Niang G."/>
            <person name="Scheremetjew M."/>
            <person name="Finn R."/>
            <person name="Kale V."/>
            <person name="Holt S."/>
            <person name="Cochrane G."/>
            <person name="Meng A."/>
            <person name="Brown T."/>
            <person name="Cohen L."/>
        </authorList>
    </citation>
    <scope>NUCLEOTIDE SEQUENCE</scope>
    <source>
        <strain evidence="1">SAG4.97</strain>
    </source>
</reference>
<evidence type="ECO:0000313" key="1">
    <source>
        <dbReference type="EMBL" id="CAD9551144.1"/>
    </source>
</evidence>
<name>A0A7S2JL52_9EUKA</name>
<dbReference type="EMBL" id="HBGX01001022">
    <property type="protein sequence ID" value="CAD9551144.1"/>
    <property type="molecule type" value="Transcribed_RNA"/>
</dbReference>